<evidence type="ECO:0000259" key="1">
    <source>
        <dbReference type="Pfam" id="PF12724"/>
    </source>
</evidence>
<dbReference type="Gene3D" id="3.40.50.360">
    <property type="match status" value="1"/>
</dbReference>
<reference evidence="2" key="1">
    <citation type="submission" date="2023-02" db="EMBL/GenBank/DDBJ databases">
        <title>Georgenia sp.10Sc9-8, isolated from a soil sample collected from the Taklamakan desert.</title>
        <authorList>
            <person name="Liu S."/>
        </authorList>
    </citation>
    <scope>NUCLEOTIDE SEQUENCE</scope>
    <source>
        <strain evidence="2">10Sc9-8</strain>
    </source>
</reference>
<organism evidence="2 3">
    <name type="scientific">Georgenia halotolerans</name>
    <dbReference type="NCBI Taxonomy" id="3028317"/>
    <lineage>
        <taxon>Bacteria</taxon>
        <taxon>Bacillati</taxon>
        <taxon>Actinomycetota</taxon>
        <taxon>Actinomycetes</taxon>
        <taxon>Micrococcales</taxon>
        <taxon>Bogoriellaceae</taxon>
        <taxon>Georgenia</taxon>
    </lineage>
</organism>
<name>A0ABT5TYB5_9MICO</name>
<dbReference type="Proteomes" id="UP001165561">
    <property type="component" value="Unassembled WGS sequence"/>
</dbReference>
<protein>
    <submittedName>
        <fullName evidence="2">Flavodoxin domain-containing protein</fullName>
    </submittedName>
</protein>
<gene>
    <name evidence="2" type="ORF">PU560_11395</name>
</gene>
<evidence type="ECO:0000313" key="3">
    <source>
        <dbReference type="Proteomes" id="UP001165561"/>
    </source>
</evidence>
<accession>A0ABT5TYB5</accession>
<dbReference type="PANTHER" id="PTHR38030:SF2">
    <property type="entry name" value="PROTOPORPHYRINOGEN IX DEHYDROGENASE [QUINONE]"/>
    <property type="match status" value="1"/>
</dbReference>
<proteinExistence type="predicted"/>
<dbReference type="EMBL" id="JARACI010001036">
    <property type="protein sequence ID" value="MDD9207062.1"/>
    <property type="molecule type" value="Genomic_DNA"/>
</dbReference>
<keyword evidence="3" id="KW-1185">Reference proteome</keyword>
<dbReference type="InterPro" id="IPR052200">
    <property type="entry name" value="Protoporphyrinogen_IX_DH"/>
</dbReference>
<sequence>MKVLVTVASKHGATAEIGQAIADHLSGAGHEVDLRPPKEVHDLHGVDAAVVGSAVYAGHWVKSARKLIDRMGGELAGRPVWVFSSGPVGDPLQPTDESVDAAAALAVTRAREHRIFPGRIDTHRLQFGERVIVRSLRAAVGDFRDWDAVARWAASIDAQLRAG</sequence>
<feature type="domain" description="Flavodoxin" evidence="1">
    <location>
        <begin position="4"/>
        <end position="140"/>
    </location>
</feature>
<comment type="caution">
    <text evidence="2">The sequence shown here is derived from an EMBL/GenBank/DDBJ whole genome shotgun (WGS) entry which is preliminary data.</text>
</comment>
<evidence type="ECO:0000313" key="2">
    <source>
        <dbReference type="EMBL" id="MDD9207062.1"/>
    </source>
</evidence>
<dbReference type="Pfam" id="PF12724">
    <property type="entry name" value="Flavodoxin_5"/>
    <property type="match status" value="1"/>
</dbReference>
<dbReference type="InterPro" id="IPR026816">
    <property type="entry name" value="Flavodoxin_dom"/>
</dbReference>
<dbReference type="SUPFAM" id="SSF52218">
    <property type="entry name" value="Flavoproteins"/>
    <property type="match status" value="1"/>
</dbReference>
<dbReference type="PANTHER" id="PTHR38030">
    <property type="entry name" value="PROTOPORPHYRINOGEN IX DEHYDROGENASE [MENAQUINONE]"/>
    <property type="match status" value="1"/>
</dbReference>
<dbReference type="InterPro" id="IPR029039">
    <property type="entry name" value="Flavoprotein-like_sf"/>
</dbReference>